<evidence type="ECO:0000313" key="3">
    <source>
        <dbReference type="Proteomes" id="UP000607281"/>
    </source>
</evidence>
<dbReference type="EMBL" id="JACJRF010000068">
    <property type="protein sequence ID" value="MBD2347049.1"/>
    <property type="molecule type" value="Genomic_DNA"/>
</dbReference>
<feature type="chain" id="PRO_5046657629" evidence="1">
    <location>
        <begin position="25"/>
        <end position="207"/>
    </location>
</feature>
<dbReference type="RefSeq" id="WP_190409456.1">
    <property type="nucleotide sequence ID" value="NZ_JACJRF010000068.1"/>
</dbReference>
<organism evidence="2 3">
    <name type="scientific">Anabaena subtropica FACHB-260</name>
    <dbReference type="NCBI Taxonomy" id="2692884"/>
    <lineage>
        <taxon>Bacteria</taxon>
        <taxon>Bacillati</taxon>
        <taxon>Cyanobacteriota</taxon>
        <taxon>Cyanophyceae</taxon>
        <taxon>Nostocales</taxon>
        <taxon>Nostocaceae</taxon>
        <taxon>Anabaena</taxon>
    </lineage>
</organism>
<keyword evidence="1" id="KW-0732">Signal</keyword>
<dbReference type="PROSITE" id="PS51257">
    <property type="entry name" value="PROKAR_LIPOPROTEIN"/>
    <property type="match status" value="1"/>
</dbReference>
<feature type="signal peptide" evidence="1">
    <location>
        <begin position="1"/>
        <end position="24"/>
    </location>
</feature>
<evidence type="ECO:0000313" key="2">
    <source>
        <dbReference type="EMBL" id="MBD2347049.1"/>
    </source>
</evidence>
<reference evidence="2 3" key="1">
    <citation type="journal article" date="2020" name="ISME J.">
        <title>Comparative genomics reveals insights into cyanobacterial evolution and habitat adaptation.</title>
        <authorList>
            <person name="Chen M.Y."/>
            <person name="Teng W.K."/>
            <person name="Zhao L."/>
            <person name="Hu C.X."/>
            <person name="Zhou Y.K."/>
            <person name="Han B.P."/>
            <person name="Song L.R."/>
            <person name="Shu W.S."/>
        </authorList>
    </citation>
    <scope>NUCLEOTIDE SEQUENCE [LARGE SCALE GENOMIC DNA]</scope>
    <source>
        <strain evidence="2 3">FACHB-260</strain>
    </source>
</reference>
<evidence type="ECO:0000256" key="1">
    <source>
        <dbReference type="SAM" id="SignalP"/>
    </source>
</evidence>
<proteinExistence type="predicted"/>
<dbReference type="InterPro" id="IPR013424">
    <property type="entry name" value="Ice-binding_C"/>
</dbReference>
<gene>
    <name evidence="2" type="ORF">H6G18_23350</name>
</gene>
<dbReference type="Proteomes" id="UP000607281">
    <property type="component" value="Unassembled WGS sequence"/>
</dbReference>
<comment type="caution">
    <text evidence="2">The sequence shown here is derived from an EMBL/GenBank/DDBJ whole genome shotgun (WGS) entry which is preliminary data.</text>
</comment>
<keyword evidence="3" id="KW-1185">Reference proteome</keyword>
<accession>A0ABR8CVI3</accession>
<name>A0ABR8CVI3_9NOST</name>
<dbReference type="NCBIfam" id="TIGR02595">
    <property type="entry name" value="PEP_CTERM"/>
    <property type="match status" value="1"/>
</dbReference>
<protein>
    <submittedName>
        <fullName evidence="2">PEP-CTERM sorting domain-containing protein</fullName>
    </submittedName>
</protein>
<sequence>MQRKFSYISASALLVTGIACTAIAAPAQATVSCSVGNITFGGISATACQGPFSGNDTGSGNPLETQLDGGLFSSVVGSNVDWSLLGKSDDPNQSLITAGSSSNGTLTLGGQLSDWLGKTFVISLKASNSYSAYLFQNFQGTSLQAIYNTIGVSQNGQGKAQGLSHASLFVANLPQTPPPTSVPEPASLIGLGLVATGMFKIRRHRSI</sequence>